<keyword evidence="2" id="KW-1185">Reference proteome</keyword>
<accession>A0A3A6TKE1</accession>
<evidence type="ECO:0000313" key="2">
    <source>
        <dbReference type="Proteomes" id="UP000273022"/>
    </source>
</evidence>
<organism evidence="1 2">
    <name type="scientific">Parashewanella spongiae</name>
    <dbReference type="NCBI Taxonomy" id="342950"/>
    <lineage>
        <taxon>Bacteria</taxon>
        <taxon>Pseudomonadati</taxon>
        <taxon>Pseudomonadota</taxon>
        <taxon>Gammaproteobacteria</taxon>
        <taxon>Alteromonadales</taxon>
        <taxon>Shewanellaceae</taxon>
        <taxon>Parashewanella</taxon>
    </lineage>
</organism>
<dbReference type="Proteomes" id="UP000273022">
    <property type="component" value="Unassembled WGS sequence"/>
</dbReference>
<gene>
    <name evidence="1" type="ORF">D5R81_12455</name>
</gene>
<dbReference type="AlphaFoldDB" id="A0A3A6TKE1"/>
<dbReference type="RefSeq" id="WP_121853961.1">
    <property type="nucleotide sequence ID" value="NZ_CP037952.1"/>
</dbReference>
<name>A0A3A6TKE1_9GAMM</name>
<evidence type="ECO:0000313" key="1">
    <source>
        <dbReference type="EMBL" id="RJY12422.1"/>
    </source>
</evidence>
<proteinExistence type="predicted"/>
<reference evidence="1 2" key="1">
    <citation type="submission" date="2018-09" db="EMBL/GenBank/DDBJ databases">
        <title>Phylogeny of the Shewanellaceae, and recommendation for two new genera, Pseudoshewanella and Parashewanella.</title>
        <authorList>
            <person name="Wang G."/>
        </authorList>
    </citation>
    <scope>NUCLEOTIDE SEQUENCE [LARGE SCALE GENOMIC DNA]</scope>
    <source>
        <strain evidence="1 2">KCTC 22492</strain>
    </source>
</reference>
<protein>
    <submittedName>
        <fullName evidence="1">Uncharacterized protein</fullName>
    </submittedName>
</protein>
<sequence>MVPAIQIPVLGESEGVSTTNLTPNEEDLFCCDQSSTVYQTLTPVPSEVDDAVKSFLSTSMESIGCFHFEQDCFFEKYHCANFDLQTSAVQSHTEESCQKKISNISDKIPELRGKLIFWFNQILIVSPEKISSPFTRYHSLLFHLEKAAIEQGGALGDFEKAKPMLVPKNCAEAKKLHCECTNYLKRVNFPEDRQTIFEYQLEELRCSTISHRQINALKHLLTTMKNEHSEMNVASIMTELTEFTQAFEQEVFGLLISKLQARKNEFLSKHYAETMPKMSSVAAFKEQQAQIIENVVANKVECEKVCLVINQLSRVYPEKAEAFTAEFIDDYLASTSILFLGLRLEKYAKVIDESRLHILNKKIKVIKALAKEISKLEAENACISSVANEQRQSVIQLEIPDSECLKKCERLINIIKLVIEGLKKLSFYESAQLYSTKDILNIRAQIISIFQKPLSDEQIAKILAFEPQYSL</sequence>
<dbReference type="EMBL" id="QYYH01000075">
    <property type="protein sequence ID" value="RJY12422.1"/>
    <property type="molecule type" value="Genomic_DNA"/>
</dbReference>
<comment type="caution">
    <text evidence="1">The sequence shown here is derived from an EMBL/GenBank/DDBJ whole genome shotgun (WGS) entry which is preliminary data.</text>
</comment>